<proteinExistence type="predicted"/>
<dbReference type="CDD" id="cd01107">
    <property type="entry name" value="HTH_BmrR"/>
    <property type="match status" value="1"/>
</dbReference>
<dbReference type="SUPFAM" id="SSF55136">
    <property type="entry name" value="Probable bacterial effector-binding domain"/>
    <property type="match status" value="1"/>
</dbReference>
<dbReference type="Pfam" id="PF00376">
    <property type="entry name" value="MerR"/>
    <property type="match status" value="1"/>
</dbReference>
<organism evidence="3 4">
    <name type="scientific">Thermomonospora cellulosilytica</name>
    <dbReference type="NCBI Taxonomy" id="1411118"/>
    <lineage>
        <taxon>Bacteria</taxon>
        <taxon>Bacillati</taxon>
        <taxon>Actinomycetota</taxon>
        <taxon>Actinomycetes</taxon>
        <taxon>Streptosporangiales</taxon>
        <taxon>Thermomonosporaceae</taxon>
        <taxon>Thermomonospora</taxon>
    </lineage>
</organism>
<keyword evidence="1 3" id="KW-0238">DNA-binding</keyword>
<dbReference type="Gene3D" id="1.10.1660.10">
    <property type="match status" value="1"/>
</dbReference>
<dbReference type="Proteomes" id="UP000539313">
    <property type="component" value="Unassembled WGS sequence"/>
</dbReference>
<accession>A0A7W3MTY8</accession>
<dbReference type="EMBL" id="JACJII010000001">
    <property type="protein sequence ID" value="MBA9001840.1"/>
    <property type="molecule type" value="Genomic_DNA"/>
</dbReference>
<dbReference type="InterPro" id="IPR011256">
    <property type="entry name" value="Reg_factor_effector_dom_sf"/>
</dbReference>
<evidence type="ECO:0000313" key="3">
    <source>
        <dbReference type="EMBL" id="MBA9001840.1"/>
    </source>
</evidence>
<dbReference type="PROSITE" id="PS00552">
    <property type="entry name" value="HTH_MERR_1"/>
    <property type="match status" value="1"/>
</dbReference>
<dbReference type="InterPro" id="IPR010499">
    <property type="entry name" value="AraC_E-bd"/>
</dbReference>
<evidence type="ECO:0000256" key="1">
    <source>
        <dbReference type="ARBA" id="ARBA00023125"/>
    </source>
</evidence>
<dbReference type="Gene3D" id="3.20.80.10">
    <property type="entry name" value="Regulatory factor, effector binding domain"/>
    <property type="match status" value="1"/>
</dbReference>
<evidence type="ECO:0000259" key="2">
    <source>
        <dbReference type="PROSITE" id="PS50937"/>
    </source>
</evidence>
<dbReference type="GO" id="GO:0003700">
    <property type="term" value="F:DNA-binding transcription factor activity"/>
    <property type="evidence" value="ECO:0007669"/>
    <property type="project" value="InterPro"/>
</dbReference>
<comment type="caution">
    <text evidence="3">The sequence shown here is derived from an EMBL/GenBank/DDBJ whole genome shotgun (WGS) entry which is preliminary data.</text>
</comment>
<dbReference type="InterPro" id="IPR029442">
    <property type="entry name" value="GyrI-like"/>
</dbReference>
<reference evidence="3 4" key="1">
    <citation type="submission" date="2020-08" db="EMBL/GenBank/DDBJ databases">
        <title>Sequencing the genomes of 1000 actinobacteria strains.</title>
        <authorList>
            <person name="Klenk H.-P."/>
        </authorList>
    </citation>
    <scope>NUCLEOTIDE SEQUENCE [LARGE SCALE GENOMIC DNA]</scope>
    <source>
        <strain evidence="3 4">DSM 45823</strain>
    </source>
</reference>
<keyword evidence="4" id="KW-1185">Reference proteome</keyword>
<sequence length="252" mass="27278">MSEDLLPIGRFARLCRLSVKQLRHYDELGLLAPAWVDPDSGYRYYRAAQARDAMSIGLLRSLDVPLAAIGQVLAGEDPAGALGEVRDRMEADLARRRRVLATLDRVLAEGLPQVAVTVRREPARRVRVERDAATPSSIPEATSRCVVRVLAGGVPMGPLIGLFPLDLAEEFVVGVATEDPSGPEILPGGTFATATHVGPYDRIDLTGHGLLAWCGERGHTPAGPVREVYLTVPGDTPPEHLVTELMIRLEDQ</sequence>
<evidence type="ECO:0000313" key="4">
    <source>
        <dbReference type="Proteomes" id="UP000539313"/>
    </source>
</evidence>
<gene>
    <name evidence="3" type="ORF">HNR21_000722</name>
</gene>
<dbReference type="SUPFAM" id="SSF46955">
    <property type="entry name" value="Putative DNA-binding domain"/>
    <property type="match status" value="1"/>
</dbReference>
<name>A0A7W3MTY8_9ACTN</name>
<dbReference type="AlphaFoldDB" id="A0A7W3MTY8"/>
<dbReference type="RefSeq" id="WP_182704031.1">
    <property type="nucleotide sequence ID" value="NZ_JACJII010000001.1"/>
</dbReference>
<dbReference type="PROSITE" id="PS50937">
    <property type="entry name" value="HTH_MERR_2"/>
    <property type="match status" value="1"/>
</dbReference>
<dbReference type="SMART" id="SM00422">
    <property type="entry name" value="HTH_MERR"/>
    <property type="match status" value="1"/>
</dbReference>
<dbReference type="PANTHER" id="PTHR30204">
    <property type="entry name" value="REDOX-CYCLING DRUG-SENSING TRANSCRIPTIONAL ACTIVATOR SOXR"/>
    <property type="match status" value="1"/>
</dbReference>
<feature type="domain" description="HTH merR-type" evidence="2">
    <location>
        <begin position="5"/>
        <end position="75"/>
    </location>
</feature>
<dbReference type="Pfam" id="PF06445">
    <property type="entry name" value="GyrI-like"/>
    <property type="match status" value="1"/>
</dbReference>
<dbReference type="SMART" id="SM00871">
    <property type="entry name" value="AraC_E_bind"/>
    <property type="match status" value="1"/>
</dbReference>
<dbReference type="InterPro" id="IPR009061">
    <property type="entry name" value="DNA-bd_dom_put_sf"/>
</dbReference>
<protein>
    <submittedName>
        <fullName evidence="3">DNA-binding transcriptional MerR regulator</fullName>
    </submittedName>
</protein>
<dbReference type="GO" id="GO:0003677">
    <property type="term" value="F:DNA binding"/>
    <property type="evidence" value="ECO:0007669"/>
    <property type="project" value="UniProtKB-KW"/>
</dbReference>
<dbReference type="InterPro" id="IPR000551">
    <property type="entry name" value="MerR-type_HTH_dom"/>
</dbReference>
<dbReference type="PANTHER" id="PTHR30204:SF97">
    <property type="entry name" value="MERR FAMILY REGULATORY PROTEIN"/>
    <property type="match status" value="1"/>
</dbReference>
<dbReference type="InterPro" id="IPR047057">
    <property type="entry name" value="MerR_fam"/>
</dbReference>